<comment type="similarity">
    <text evidence="2">Belongs to the peptidase S49 family.</text>
</comment>
<dbReference type="GO" id="GO:0016020">
    <property type="term" value="C:membrane"/>
    <property type="evidence" value="ECO:0007669"/>
    <property type="project" value="UniProtKB-SubCell"/>
</dbReference>
<keyword evidence="4" id="KW-0378">Hydrolase</keyword>
<dbReference type="Gene3D" id="6.20.330.10">
    <property type="match status" value="1"/>
</dbReference>
<dbReference type="NCBIfam" id="TIGR00706">
    <property type="entry name" value="SppA_dom"/>
    <property type="match status" value="1"/>
</dbReference>
<dbReference type="InterPro" id="IPR004634">
    <property type="entry name" value="Pept_S49_pIV"/>
</dbReference>
<evidence type="ECO:0000256" key="5">
    <source>
        <dbReference type="ARBA" id="ARBA00022825"/>
    </source>
</evidence>
<evidence type="ECO:0000259" key="8">
    <source>
        <dbReference type="Pfam" id="PF01343"/>
    </source>
</evidence>
<dbReference type="NCBIfam" id="TIGR00705">
    <property type="entry name" value="SppA_67K"/>
    <property type="match status" value="1"/>
</dbReference>
<dbReference type="Pfam" id="PF01343">
    <property type="entry name" value="Peptidase_S49"/>
    <property type="match status" value="2"/>
</dbReference>
<keyword evidence="6" id="KW-0472">Membrane</keyword>
<evidence type="ECO:0000256" key="4">
    <source>
        <dbReference type="ARBA" id="ARBA00022801"/>
    </source>
</evidence>
<evidence type="ECO:0000313" key="9">
    <source>
        <dbReference type="EMBL" id="HIU55561.1"/>
    </source>
</evidence>
<dbReference type="SUPFAM" id="SSF52096">
    <property type="entry name" value="ClpP/crotonase"/>
    <property type="match status" value="2"/>
</dbReference>
<comment type="caution">
    <text evidence="9">The sequence shown here is derived from an EMBL/GenBank/DDBJ whole genome shotgun (WGS) entry which is preliminary data.</text>
</comment>
<keyword evidence="5" id="KW-0720">Serine protease</keyword>
<feature type="domain" description="Peptidase S49" evidence="8">
    <location>
        <begin position="122"/>
        <end position="271"/>
    </location>
</feature>
<dbReference type="CDD" id="cd07023">
    <property type="entry name" value="S49_Sppa_N_C"/>
    <property type="match status" value="1"/>
</dbReference>
<dbReference type="InterPro" id="IPR004635">
    <property type="entry name" value="Pept_S49_SppA"/>
</dbReference>
<dbReference type="GO" id="GO:0008236">
    <property type="term" value="F:serine-type peptidase activity"/>
    <property type="evidence" value="ECO:0007669"/>
    <property type="project" value="UniProtKB-KW"/>
</dbReference>
<dbReference type="InterPro" id="IPR047272">
    <property type="entry name" value="S49_SppA_C"/>
</dbReference>
<feature type="active site" description="Proton donor/acceptor" evidence="7">
    <location>
        <position position="190"/>
    </location>
</feature>
<protein>
    <submittedName>
        <fullName evidence="9">Signal peptide peptidase SppA</fullName>
    </submittedName>
</protein>
<dbReference type="PANTHER" id="PTHR33209">
    <property type="entry name" value="PROTEASE 4"/>
    <property type="match status" value="1"/>
</dbReference>
<keyword evidence="3" id="KW-0645">Protease</keyword>
<dbReference type="Proteomes" id="UP000824112">
    <property type="component" value="Unassembled WGS sequence"/>
</dbReference>
<feature type="domain" description="Peptidase S49" evidence="8">
    <location>
        <begin position="370"/>
        <end position="521"/>
    </location>
</feature>
<evidence type="ECO:0000256" key="2">
    <source>
        <dbReference type="ARBA" id="ARBA00008683"/>
    </source>
</evidence>
<dbReference type="PIRSF" id="PIRSF001217">
    <property type="entry name" value="Protease_4_SppA"/>
    <property type="match status" value="1"/>
</dbReference>
<dbReference type="GO" id="GO:0006465">
    <property type="term" value="P:signal peptide processing"/>
    <property type="evidence" value="ECO:0007669"/>
    <property type="project" value="InterPro"/>
</dbReference>
<dbReference type="InterPro" id="IPR029045">
    <property type="entry name" value="ClpP/crotonase-like_dom_sf"/>
</dbReference>
<dbReference type="AlphaFoldDB" id="A0A9D1M8B6"/>
<dbReference type="CDD" id="cd07018">
    <property type="entry name" value="S49_SppA_67K_type"/>
    <property type="match status" value="1"/>
</dbReference>
<dbReference type="InterPro" id="IPR002142">
    <property type="entry name" value="Peptidase_S49"/>
</dbReference>
<proteinExistence type="inferred from homology"/>
<evidence type="ECO:0000256" key="6">
    <source>
        <dbReference type="ARBA" id="ARBA00023136"/>
    </source>
</evidence>
<organism evidence="9 10">
    <name type="scientific">Candidatus Gallibacteroides avistercoris</name>
    <dbReference type="NCBI Taxonomy" id="2840833"/>
    <lineage>
        <taxon>Bacteria</taxon>
        <taxon>Pseudomonadati</taxon>
        <taxon>Bacteroidota</taxon>
        <taxon>Bacteroidia</taxon>
        <taxon>Bacteroidales</taxon>
        <taxon>Bacteroidaceae</taxon>
        <taxon>Bacteroidaceae incertae sedis</taxon>
        <taxon>Candidatus Gallibacteroides</taxon>
    </lineage>
</organism>
<evidence type="ECO:0000313" key="10">
    <source>
        <dbReference type="Proteomes" id="UP000824112"/>
    </source>
</evidence>
<reference evidence="9" key="1">
    <citation type="submission" date="2020-10" db="EMBL/GenBank/DDBJ databases">
        <authorList>
            <person name="Gilroy R."/>
        </authorList>
    </citation>
    <scope>NUCLEOTIDE SEQUENCE</scope>
    <source>
        <strain evidence="9">CHK158-818</strain>
    </source>
</reference>
<evidence type="ECO:0000256" key="7">
    <source>
        <dbReference type="PIRSR" id="PIRSR001217-1"/>
    </source>
</evidence>
<accession>A0A9D1M8B6</accession>
<comment type="subcellular location">
    <subcellularLocation>
        <location evidence="1">Membrane</location>
    </subcellularLocation>
</comment>
<dbReference type="EMBL" id="DVNA01000157">
    <property type="protein sequence ID" value="HIU55561.1"/>
    <property type="molecule type" value="Genomic_DNA"/>
</dbReference>
<sequence length="586" mass="65541">MKTFLKTALACALGVVIAILVLGKLAFMILSGIAAFSDMAYTPQPHTVFKLELCGELEERSHDDFYKLLWGDDSGVLGLDDVLLAIREAKDNSNIDGIYLKLDGLSAGYGSLAEIRNELADFKQRGKFIVCYADNFYQSEYFLASIADEIYLNPMGRIDLSGITSEHIFYTDVLDKLGIGIQVFRVGRFKSAIEPFTNTQMSDANRKQTQQYISSIWNSVLTGISDTRNIPVDTLNQYADSLFIFQPADKSVSTHLVDQLAYQAQIEDRLKFLTFTHPDEELNVATLSDMISIENDLGYYEESEENEIAIVYATGEIDGMDDEENINSQEIVSVLDEIRKDPDIKGVVLRINSPGGSLFGSEQIWAAIERLKAEKDVVSSMSDYAASGGYYIASNSDRIFAQPTTLTGSIGIFGIIPEAEELLTEKIGFTFDEVKTNKYGSFPSLHKKMTEAEKAFFQKEIENGYHQFIERCAWGRKVSPDSIAKIAEGRVWTGSDAQQLGLVDELGGLREAVNWIAQKNDLYSFETVEYPPKKTFLEELSSNMGATIQARLLHLWGGEMAKQLKTVKQLKEIYPVQARMEPFVLK</sequence>
<feature type="active site" description="Nucleophile" evidence="7">
    <location>
        <position position="387"/>
    </location>
</feature>
<reference evidence="9" key="2">
    <citation type="journal article" date="2021" name="PeerJ">
        <title>Extensive microbial diversity within the chicken gut microbiome revealed by metagenomics and culture.</title>
        <authorList>
            <person name="Gilroy R."/>
            <person name="Ravi A."/>
            <person name="Getino M."/>
            <person name="Pursley I."/>
            <person name="Horton D.L."/>
            <person name="Alikhan N.F."/>
            <person name="Baker D."/>
            <person name="Gharbi K."/>
            <person name="Hall N."/>
            <person name="Watson M."/>
            <person name="Adriaenssens E.M."/>
            <person name="Foster-Nyarko E."/>
            <person name="Jarju S."/>
            <person name="Secka A."/>
            <person name="Antonio M."/>
            <person name="Oren A."/>
            <person name="Chaudhuri R.R."/>
            <person name="La Ragione R."/>
            <person name="Hildebrand F."/>
            <person name="Pallen M.J."/>
        </authorList>
    </citation>
    <scope>NUCLEOTIDE SEQUENCE</scope>
    <source>
        <strain evidence="9">CHK158-818</strain>
    </source>
</reference>
<evidence type="ECO:0000256" key="1">
    <source>
        <dbReference type="ARBA" id="ARBA00004370"/>
    </source>
</evidence>
<dbReference type="Gene3D" id="3.90.226.10">
    <property type="entry name" value="2-enoyl-CoA Hydratase, Chain A, domain 1"/>
    <property type="match status" value="2"/>
</dbReference>
<dbReference type="PANTHER" id="PTHR33209:SF1">
    <property type="entry name" value="PEPTIDASE S49 DOMAIN-CONTAINING PROTEIN"/>
    <property type="match status" value="1"/>
</dbReference>
<dbReference type="InterPro" id="IPR047217">
    <property type="entry name" value="S49_SppA_67K_type_N"/>
</dbReference>
<gene>
    <name evidence="9" type="primary">sppA</name>
    <name evidence="9" type="ORF">IAB03_07145</name>
</gene>
<name>A0A9D1M8B6_9BACT</name>
<evidence type="ECO:0000256" key="3">
    <source>
        <dbReference type="ARBA" id="ARBA00022670"/>
    </source>
</evidence>